<evidence type="ECO:0000313" key="2">
    <source>
        <dbReference type="Proteomes" id="UP000799757"/>
    </source>
</evidence>
<protein>
    <recommendedName>
        <fullName evidence="3">F-box domain-containing protein</fullName>
    </recommendedName>
</protein>
<organism evidence="1 2">
    <name type="scientific">Melanomma pulvis-pyrius CBS 109.77</name>
    <dbReference type="NCBI Taxonomy" id="1314802"/>
    <lineage>
        <taxon>Eukaryota</taxon>
        <taxon>Fungi</taxon>
        <taxon>Dikarya</taxon>
        <taxon>Ascomycota</taxon>
        <taxon>Pezizomycotina</taxon>
        <taxon>Dothideomycetes</taxon>
        <taxon>Pleosporomycetidae</taxon>
        <taxon>Pleosporales</taxon>
        <taxon>Melanommataceae</taxon>
        <taxon>Melanomma</taxon>
    </lineage>
</organism>
<dbReference type="SUPFAM" id="SSF52047">
    <property type="entry name" value="RNI-like"/>
    <property type="match status" value="1"/>
</dbReference>
<dbReference type="AlphaFoldDB" id="A0A6A6XCS2"/>
<dbReference type="OrthoDB" id="3767034at2759"/>
<reference evidence="1" key="1">
    <citation type="journal article" date="2020" name="Stud. Mycol.">
        <title>101 Dothideomycetes genomes: a test case for predicting lifestyles and emergence of pathogens.</title>
        <authorList>
            <person name="Haridas S."/>
            <person name="Albert R."/>
            <person name="Binder M."/>
            <person name="Bloem J."/>
            <person name="Labutti K."/>
            <person name="Salamov A."/>
            <person name="Andreopoulos B."/>
            <person name="Baker S."/>
            <person name="Barry K."/>
            <person name="Bills G."/>
            <person name="Bluhm B."/>
            <person name="Cannon C."/>
            <person name="Castanera R."/>
            <person name="Culley D."/>
            <person name="Daum C."/>
            <person name="Ezra D."/>
            <person name="Gonzalez J."/>
            <person name="Henrissat B."/>
            <person name="Kuo A."/>
            <person name="Liang C."/>
            <person name="Lipzen A."/>
            <person name="Lutzoni F."/>
            <person name="Magnuson J."/>
            <person name="Mondo S."/>
            <person name="Nolan M."/>
            <person name="Ohm R."/>
            <person name="Pangilinan J."/>
            <person name="Park H.-J."/>
            <person name="Ramirez L."/>
            <person name="Alfaro M."/>
            <person name="Sun H."/>
            <person name="Tritt A."/>
            <person name="Yoshinaga Y."/>
            <person name="Zwiers L.-H."/>
            <person name="Turgeon B."/>
            <person name="Goodwin S."/>
            <person name="Spatafora J."/>
            <person name="Crous P."/>
            <person name="Grigoriev I."/>
        </authorList>
    </citation>
    <scope>NUCLEOTIDE SEQUENCE</scope>
    <source>
        <strain evidence="1">CBS 109.77</strain>
    </source>
</reference>
<evidence type="ECO:0000313" key="1">
    <source>
        <dbReference type="EMBL" id="KAF2794101.1"/>
    </source>
</evidence>
<name>A0A6A6XCS2_9PLEO</name>
<accession>A0A6A6XCS2</accession>
<dbReference type="Proteomes" id="UP000799757">
    <property type="component" value="Unassembled WGS sequence"/>
</dbReference>
<gene>
    <name evidence="1" type="ORF">K505DRAFT_31155</name>
</gene>
<dbReference type="EMBL" id="MU001903">
    <property type="protein sequence ID" value="KAF2794101.1"/>
    <property type="molecule type" value="Genomic_DNA"/>
</dbReference>
<proteinExistence type="predicted"/>
<dbReference type="Gene3D" id="3.80.10.10">
    <property type="entry name" value="Ribonuclease Inhibitor"/>
    <property type="match status" value="1"/>
</dbReference>
<dbReference type="InterPro" id="IPR032675">
    <property type="entry name" value="LRR_dom_sf"/>
</dbReference>
<keyword evidence="2" id="KW-1185">Reference proteome</keyword>
<evidence type="ECO:0008006" key="3">
    <source>
        <dbReference type="Google" id="ProtNLM"/>
    </source>
</evidence>
<sequence>MSDLALLSVPSTRRPSALLSLPSELILEIFSHYASNTPTKPGSTPENALRFYPLALVCKRLHPFAMSFIYAEYSESPDNLTPFLLNPSLWKYVQKIEFPWIPEVSKFSPATGRFPLLPVIQEFALEEAWPEALFEGMCMGSIGVDNFERAAIMCHARNVRELSIGLVENPYEKYMLPSLYSPPRQRSLPSARNKDQVLHSLDPILYAARGQQFGNVHRFENLHTLRIDMRRLVLKQISSIFRLPSLRVLALGAKRYLTFTELSEGDISSWEFPPGTSSIQCLEIHRLKVEPSDTVLATQSCRALKSFVHSELSFPSWEGQYSILLEVARQHKDSLQELKVYNSRCHNYKASLGDALASLIHLQRLELPFGLLTGDYDENSYKSLPFPCFDDLTRVLPTSLVHLSLDISAPYPPPDSTTKAFRNILSSHHHQTPPFPNLKTIDLVVRISDVETPLPMDFVLLDRLFAEHDRGIKFTYNLNINTTHGVPFLRNAFNYLSQLPDGMELVRHSEILVGYKEFLMRTNQT</sequence>